<evidence type="ECO:0000313" key="2">
    <source>
        <dbReference type="EMBL" id="KIF61087.1"/>
    </source>
</evidence>
<feature type="transmembrane region" description="Helical" evidence="1">
    <location>
        <begin position="125"/>
        <end position="146"/>
    </location>
</feature>
<dbReference type="AlphaFoldDB" id="A0AAE2DKE8"/>
<name>A0AAE2DKE8_PSEFL</name>
<dbReference type="RefSeq" id="WP_039768002.1">
    <property type="nucleotide sequence ID" value="NZ_JTGH01000009.1"/>
</dbReference>
<dbReference type="Proteomes" id="UP000031587">
    <property type="component" value="Unassembled WGS sequence"/>
</dbReference>
<comment type="caution">
    <text evidence="2">The sequence shown here is derived from an EMBL/GenBank/DDBJ whole genome shotgun (WGS) entry which is preliminary data.</text>
</comment>
<evidence type="ECO:0000256" key="1">
    <source>
        <dbReference type="SAM" id="Phobius"/>
    </source>
</evidence>
<protein>
    <submittedName>
        <fullName evidence="2">Uncharacterized protein</fullName>
    </submittedName>
</protein>
<dbReference type="EMBL" id="JTGH01000009">
    <property type="protein sequence ID" value="KIF61087.1"/>
    <property type="molecule type" value="Genomic_DNA"/>
</dbReference>
<feature type="transmembrane region" description="Helical" evidence="1">
    <location>
        <begin position="12"/>
        <end position="34"/>
    </location>
</feature>
<gene>
    <name evidence="2" type="ORF">QS95_10645</name>
</gene>
<reference evidence="2 3" key="1">
    <citation type="submission" date="2014-11" db="EMBL/GenBank/DDBJ databases">
        <title>Draft genome sequence of Pseudomonas fluorescens strains SF4c SF39a.</title>
        <authorList>
            <person name="Underwood G.E."/>
            <person name="Ly L.K."/>
            <person name="Bitzer A.S."/>
            <person name="Godino A."/>
            <person name="Bucci V."/>
            <person name="Fischer S."/>
            <person name="Silby M.W."/>
        </authorList>
    </citation>
    <scope>NUCLEOTIDE SEQUENCE [LARGE SCALE GENOMIC DNA]</scope>
    <source>
        <strain evidence="2 3">SF4c</strain>
    </source>
</reference>
<keyword evidence="1" id="KW-1133">Transmembrane helix</keyword>
<organism evidence="2 3">
    <name type="scientific">Pseudomonas fluorescens</name>
    <dbReference type="NCBI Taxonomy" id="294"/>
    <lineage>
        <taxon>Bacteria</taxon>
        <taxon>Pseudomonadati</taxon>
        <taxon>Pseudomonadota</taxon>
        <taxon>Gammaproteobacteria</taxon>
        <taxon>Pseudomonadales</taxon>
        <taxon>Pseudomonadaceae</taxon>
        <taxon>Pseudomonas</taxon>
    </lineage>
</organism>
<sequence>MQWLPSFPTDNLYKLIAIFGLWLTAGLLAGMFYLSYLTYALEEETKQNIHYMNTEARISEIKKRLTSLKNNAPEENKLEWSAVFTDEMTALQKTLEISEKNLEKPKKPDNPINESMMGFLFSGDYWIYIFIAAYSLLTVTCTYFGFKLWYKKIHLPAEEQHYLDMRIKEATLLKLQVEINQIQPMPETIKQLFKLHSTIKPNKKSDVTI</sequence>
<accession>A0AAE2DKE8</accession>
<proteinExistence type="predicted"/>
<keyword evidence="1" id="KW-0812">Transmembrane</keyword>
<evidence type="ECO:0000313" key="3">
    <source>
        <dbReference type="Proteomes" id="UP000031587"/>
    </source>
</evidence>
<keyword evidence="1" id="KW-0472">Membrane</keyword>